<evidence type="ECO:0000256" key="7">
    <source>
        <dbReference type="ARBA" id="ARBA00023242"/>
    </source>
</evidence>
<keyword evidence="5" id="KW-0963">Cytoplasm</keyword>
<evidence type="ECO:0000313" key="9">
    <source>
        <dbReference type="Proteomes" id="UP000078348"/>
    </source>
</evidence>
<dbReference type="GO" id="GO:0005737">
    <property type="term" value="C:cytoplasm"/>
    <property type="evidence" value="ECO:0007669"/>
    <property type="project" value="UniProtKB-SubCell"/>
</dbReference>
<dbReference type="OrthoDB" id="244158at2759"/>
<protein>
    <submittedName>
        <fullName evidence="8">Exportin-7</fullName>
    </submittedName>
</protein>
<keyword evidence="7" id="KW-0539">Nucleus</keyword>
<dbReference type="EMBL" id="LXWW01000100">
    <property type="protein sequence ID" value="OAO16079.1"/>
    <property type="molecule type" value="Genomic_DNA"/>
</dbReference>
<evidence type="ECO:0000313" key="8">
    <source>
        <dbReference type="EMBL" id="OAO16079.1"/>
    </source>
</evidence>
<comment type="subcellular location">
    <subcellularLocation>
        <location evidence="2">Cytoplasm</location>
    </subcellularLocation>
    <subcellularLocation>
        <location evidence="1">Nucleus</location>
    </subcellularLocation>
</comment>
<accession>A0A196SJG7</accession>
<dbReference type="GO" id="GO:0005643">
    <property type="term" value="C:nuclear pore"/>
    <property type="evidence" value="ECO:0007669"/>
    <property type="project" value="TreeGrafter"/>
</dbReference>
<dbReference type="Proteomes" id="UP000078348">
    <property type="component" value="Unassembled WGS sequence"/>
</dbReference>
<name>A0A196SJG7_BLAHN</name>
<evidence type="ECO:0000256" key="4">
    <source>
        <dbReference type="ARBA" id="ARBA00022448"/>
    </source>
</evidence>
<organism evidence="8 9">
    <name type="scientific">Blastocystis sp. subtype 1 (strain ATCC 50177 / NandII)</name>
    <dbReference type="NCBI Taxonomy" id="478820"/>
    <lineage>
        <taxon>Eukaryota</taxon>
        <taxon>Sar</taxon>
        <taxon>Stramenopiles</taxon>
        <taxon>Bigyra</taxon>
        <taxon>Opalozoa</taxon>
        <taxon>Opalinata</taxon>
        <taxon>Blastocystidae</taxon>
        <taxon>Blastocystis</taxon>
    </lineage>
</organism>
<comment type="caution">
    <text evidence="8">The sequence shown here is derived from an EMBL/GenBank/DDBJ whole genome shotgun (WGS) entry which is preliminary data.</text>
</comment>
<dbReference type="STRING" id="478820.A0A196SJG7"/>
<dbReference type="InterPro" id="IPR011989">
    <property type="entry name" value="ARM-like"/>
</dbReference>
<evidence type="ECO:0000256" key="2">
    <source>
        <dbReference type="ARBA" id="ARBA00004496"/>
    </source>
</evidence>
<keyword evidence="9" id="KW-1185">Reference proteome</keyword>
<dbReference type="PANTHER" id="PTHR12596:SF2">
    <property type="entry name" value="EXPORTIN-7 ISOFORM X1"/>
    <property type="match status" value="1"/>
</dbReference>
<dbReference type="GO" id="GO:0005049">
    <property type="term" value="F:nuclear export signal receptor activity"/>
    <property type="evidence" value="ECO:0007669"/>
    <property type="project" value="InterPro"/>
</dbReference>
<dbReference type="InterPro" id="IPR044189">
    <property type="entry name" value="XPO4/7-like"/>
</dbReference>
<dbReference type="GO" id="GO:0006611">
    <property type="term" value="P:protein export from nucleus"/>
    <property type="evidence" value="ECO:0007669"/>
    <property type="project" value="TreeGrafter"/>
</dbReference>
<evidence type="ECO:0000256" key="6">
    <source>
        <dbReference type="ARBA" id="ARBA00022927"/>
    </source>
</evidence>
<dbReference type="Gene3D" id="1.25.10.10">
    <property type="entry name" value="Leucine-rich Repeat Variant"/>
    <property type="match status" value="1"/>
</dbReference>
<sequence length="359" mass="41386">METLVVCLRDITGVLRACTSSYHYMTLLELLCTQSLQAIQNYLPQFWNNSSFVVSSFRFCAEVSQDRKQRIDTDDPSPRVTLTFKAIASIFSSYCQLVVDSLPANRNTRQLFSLDVMKSIQLIFHTLELQLDGKYIPFGAMLYYQDNSLLELIHTLTRMVRPYELTDLLQTPKTAERVFGFLKELFKSYMLVVSLLPNEDFVFFVQLILSGLGCENDTVVRLSSSALESLATFFYTNQLVQTPMMGRLRQFIGNPSLFWSPLVRELFDILLFTKTSMQWNLASALLPVCLVYENGITEYCNYLCEGCSEEGVTEIRHVFQEIAKKVDRSLDASAKEEFNMCLTNWIRRITKYAIQRNEI</sequence>
<keyword evidence="4" id="KW-0813">Transport</keyword>
<evidence type="ECO:0000256" key="5">
    <source>
        <dbReference type="ARBA" id="ARBA00022490"/>
    </source>
</evidence>
<reference evidence="8 9" key="1">
    <citation type="submission" date="2016-05" db="EMBL/GenBank/DDBJ databases">
        <title>Nuclear genome of Blastocystis sp. subtype 1 NandII.</title>
        <authorList>
            <person name="Gentekaki E."/>
            <person name="Curtis B."/>
            <person name="Stairs C."/>
            <person name="Eme L."/>
            <person name="Herman E."/>
            <person name="Klimes V."/>
            <person name="Arias M.C."/>
            <person name="Elias M."/>
            <person name="Hilliou F."/>
            <person name="Klute M."/>
            <person name="Malik S.-B."/>
            <person name="Pightling A."/>
            <person name="Rachubinski R."/>
            <person name="Salas D."/>
            <person name="Schlacht A."/>
            <person name="Suga H."/>
            <person name="Archibald J."/>
            <person name="Ball S.G."/>
            <person name="Clark G."/>
            <person name="Dacks J."/>
            <person name="Van Der Giezen M."/>
            <person name="Tsaousis A."/>
            <person name="Roger A."/>
        </authorList>
    </citation>
    <scope>NUCLEOTIDE SEQUENCE [LARGE SCALE GENOMIC DNA]</scope>
    <source>
        <strain evidence="9">ATCC 50177 / NandII</strain>
    </source>
</reference>
<comment type="similarity">
    <text evidence="3">Belongs to the exportin family.</text>
</comment>
<dbReference type="PANTHER" id="PTHR12596">
    <property type="entry name" value="EXPORTIN 4,7-RELATED"/>
    <property type="match status" value="1"/>
</dbReference>
<keyword evidence="6" id="KW-0653">Protein transport</keyword>
<dbReference type="AlphaFoldDB" id="A0A196SJG7"/>
<evidence type="ECO:0000256" key="1">
    <source>
        <dbReference type="ARBA" id="ARBA00004123"/>
    </source>
</evidence>
<proteinExistence type="inferred from homology"/>
<gene>
    <name evidence="8" type="ORF">AV274_2199</name>
</gene>
<evidence type="ECO:0000256" key="3">
    <source>
        <dbReference type="ARBA" id="ARBA00009466"/>
    </source>
</evidence>